<dbReference type="OrthoDB" id="9783652at2"/>
<feature type="transmembrane region" description="Helical" evidence="8">
    <location>
        <begin position="183"/>
        <end position="201"/>
    </location>
</feature>
<evidence type="ECO:0000256" key="7">
    <source>
        <dbReference type="PIRSR" id="PIRSR600715-1"/>
    </source>
</evidence>
<evidence type="ECO:0000313" key="9">
    <source>
        <dbReference type="EMBL" id="TYB79035.1"/>
    </source>
</evidence>
<keyword evidence="7" id="KW-0460">Magnesium</keyword>
<dbReference type="AlphaFoldDB" id="A0A5D0RE45"/>
<evidence type="ECO:0000256" key="3">
    <source>
        <dbReference type="ARBA" id="ARBA00022679"/>
    </source>
</evidence>
<feature type="transmembrane region" description="Helical" evidence="8">
    <location>
        <begin position="238"/>
        <end position="256"/>
    </location>
</feature>
<dbReference type="GO" id="GO:0016780">
    <property type="term" value="F:phosphotransferase activity, for other substituted phosphate groups"/>
    <property type="evidence" value="ECO:0007669"/>
    <property type="project" value="InterPro"/>
</dbReference>
<feature type="transmembrane region" description="Helical" evidence="8">
    <location>
        <begin position="319"/>
        <end position="339"/>
    </location>
</feature>
<keyword evidence="10" id="KW-1185">Reference proteome</keyword>
<keyword evidence="5 8" id="KW-1133">Transmembrane helix</keyword>
<dbReference type="GO" id="GO:0005886">
    <property type="term" value="C:plasma membrane"/>
    <property type="evidence" value="ECO:0007669"/>
    <property type="project" value="UniProtKB-SubCell"/>
</dbReference>
<dbReference type="GO" id="GO:0046872">
    <property type="term" value="F:metal ion binding"/>
    <property type="evidence" value="ECO:0007669"/>
    <property type="project" value="UniProtKB-KW"/>
</dbReference>
<organism evidence="9 10">
    <name type="scientific">Bizionia myxarmorum</name>
    <dbReference type="NCBI Taxonomy" id="291186"/>
    <lineage>
        <taxon>Bacteria</taxon>
        <taxon>Pseudomonadati</taxon>
        <taxon>Bacteroidota</taxon>
        <taxon>Flavobacteriia</taxon>
        <taxon>Flavobacteriales</taxon>
        <taxon>Flavobacteriaceae</taxon>
        <taxon>Bizionia</taxon>
    </lineage>
</organism>
<feature type="transmembrane region" description="Helical" evidence="8">
    <location>
        <begin position="124"/>
        <end position="142"/>
    </location>
</feature>
<evidence type="ECO:0000256" key="1">
    <source>
        <dbReference type="ARBA" id="ARBA00004651"/>
    </source>
</evidence>
<feature type="transmembrane region" description="Helical" evidence="8">
    <location>
        <begin position="268"/>
        <end position="289"/>
    </location>
</feature>
<dbReference type="PANTHER" id="PTHR22926">
    <property type="entry name" value="PHOSPHO-N-ACETYLMURAMOYL-PENTAPEPTIDE-TRANSFERASE"/>
    <property type="match status" value="1"/>
</dbReference>
<dbReference type="Pfam" id="PF00953">
    <property type="entry name" value="Glycos_transf_4"/>
    <property type="match status" value="1"/>
</dbReference>
<feature type="binding site" evidence="7">
    <location>
        <position position="175"/>
    </location>
    <ligand>
        <name>Mg(2+)</name>
        <dbReference type="ChEBI" id="CHEBI:18420"/>
    </ligand>
</feature>
<dbReference type="PANTHER" id="PTHR22926:SF3">
    <property type="entry name" value="UNDECAPRENYL-PHOSPHATE ALPHA-N-ACETYLGLUCOSAMINYL 1-PHOSPHATE TRANSFERASE"/>
    <property type="match status" value="1"/>
</dbReference>
<evidence type="ECO:0000256" key="5">
    <source>
        <dbReference type="ARBA" id="ARBA00022989"/>
    </source>
</evidence>
<evidence type="ECO:0000256" key="2">
    <source>
        <dbReference type="ARBA" id="ARBA00022475"/>
    </source>
</evidence>
<feature type="transmembrane region" description="Helical" evidence="8">
    <location>
        <begin position="21"/>
        <end position="43"/>
    </location>
</feature>
<dbReference type="InterPro" id="IPR000715">
    <property type="entry name" value="Glycosyl_transferase_4"/>
</dbReference>
<reference evidence="9 10" key="1">
    <citation type="submission" date="2019-08" db="EMBL/GenBank/DDBJ databases">
        <title>Genomes of Antarctic Bizionia species.</title>
        <authorList>
            <person name="Bowman J.P."/>
        </authorList>
    </citation>
    <scope>NUCLEOTIDE SEQUENCE [LARGE SCALE GENOMIC DNA]</scope>
    <source>
        <strain evidence="9 10">ADA-4</strain>
    </source>
</reference>
<dbReference type="CDD" id="cd06853">
    <property type="entry name" value="GT_WecA_like"/>
    <property type="match status" value="1"/>
</dbReference>
<gene>
    <name evidence="9" type="ORF">ES674_04455</name>
</gene>
<dbReference type="GO" id="GO:0044038">
    <property type="term" value="P:cell wall macromolecule biosynthetic process"/>
    <property type="evidence" value="ECO:0007669"/>
    <property type="project" value="TreeGrafter"/>
</dbReference>
<comment type="caution">
    <text evidence="9">The sequence shown here is derived from an EMBL/GenBank/DDBJ whole genome shotgun (WGS) entry which is preliminary data.</text>
</comment>
<keyword evidence="3 9" id="KW-0808">Transferase</keyword>
<evidence type="ECO:0000313" key="10">
    <source>
        <dbReference type="Proteomes" id="UP000323720"/>
    </source>
</evidence>
<keyword evidence="6 8" id="KW-0472">Membrane</keyword>
<feature type="transmembrane region" description="Helical" evidence="8">
    <location>
        <begin position="93"/>
        <end position="112"/>
    </location>
</feature>
<feature type="transmembrane region" description="Helical" evidence="8">
    <location>
        <begin position="207"/>
        <end position="226"/>
    </location>
</feature>
<feature type="transmembrane region" description="Helical" evidence="8">
    <location>
        <begin position="148"/>
        <end position="171"/>
    </location>
</feature>
<feature type="transmembrane region" description="Helical" evidence="8">
    <location>
        <begin position="63"/>
        <end position="87"/>
    </location>
</feature>
<dbReference type="GO" id="GO:0071555">
    <property type="term" value="P:cell wall organization"/>
    <property type="evidence" value="ECO:0007669"/>
    <property type="project" value="TreeGrafter"/>
</dbReference>
<dbReference type="Proteomes" id="UP000323720">
    <property type="component" value="Unassembled WGS sequence"/>
</dbReference>
<sequence length="379" mass="42117">MDFTPISHADISAFLMRYKELSALMVLLFSIVTTLIVMPKIILISKKKNLTATTNARTSHRGIVPTLGGIGVFTGLLLSANISAVLFASYGQLIDLMIFNILVLMLLLVGVLDDIMTITARKKFLYQLIIAFAFIISTNIFISSFSGLFGMTHIPTGIGMIFSVFVIVLIINAYNLIDGIDGLAGMLGTVISGFLAIVFYLSDYYFLSLISLSLVGSLMAFLVFNFSRRLKIFLGDTGSMVVGFVLAVQVVLYLHLSDLKPELEVFKNAPIFVLALLSYPLLDTLRVFFIRIKNGRSPFSADRNHIHHRLIDLGLAHKYATVIIAIYTMFITVLTFLLNDFPINLVFAIILPVAAGIMLLPFVVHRKRNKYDLVFPKKN</sequence>
<dbReference type="InterPro" id="IPR018480">
    <property type="entry name" value="PNAcMuramoyl-5peptid_Trfase_CS"/>
</dbReference>
<dbReference type="PROSITE" id="PS01348">
    <property type="entry name" value="MRAY_2"/>
    <property type="match status" value="1"/>
</dbReference>
<comment type="cofactor">
    <cofactor evidence="7">
        <name>Mg(2+)</name>
        <dbReference type="ChEBI" id="CHEBI:18420"/>
    </cofactor>
</comment>
<evidence type="ECO:0000256" key="4">
    <source>
        <dbReference type="ARBA" id="ARBA00022692"/>
    </source>
</evidence>
<keyword evidence="7" id="KW-0479">Metal-binding</keyword>
<evidence type="ECO:0000256" key="8">
    <source>
        <dbReference type="SAM" id="Phobius"/>
    </source>
</evidence>
<keyword evidence="2" id="KW-1003">Cell membrane</keyword>
<feature type="binding site" evidence="7">
    <location>
        <position position="236"/>
    </location>
    <ligand>
        <name>Mg(2+)</name>
        <dbReference type="ChEBI" id="CHEBI:18420"/>
    </ligand>
</feature>
<keyword evidence="4 8" id="KW-0812">Transmembrane</keyword>
<evidence type="ECO:0000256" key="6">
    <source>
        <dbReference type="ARBA" id="ARBA00023136"/>
    </source>
</evidence>
<dbReference type="RefSeq" id="WP_148402771.1">
    <property type="nucleotide sequence ID" value="NZ_VSKK01000001.1"/>
</dbReference>
<protein>
    <submittedName>
        <fullName evidence="9">Undecaprenyl/decaprenyl-phosphate alpha-N-acetylglucosaminyl 1-phosphate transferase</fullName>
    </submittedName>
</protein>
<dbReference type="EMBL" id="VSKK01000001">
    <property type="protein sequence ID" value="TYB79035.1"/>
    <property type="molecule type" value="Genomic_DNA"/>
</dbReference>
<name>A0A5D0RE45_9FLAO</name>
<comment type="subcellular location">
    <subcellularLocation>
        <location evidence="1">Cell membrane</location>
        <topology evidence="1">Multi-pass membrane protein</topology>
    </subcellularLocation>
</comment>
<accession>A0A5D0RE45</accession>
<proteinExistence type="predicted"/>
<feature type="transmembrane region" description="Helical" evidence="8">
    <location>
        <begin position="345"/>
        <end position="364"/>
    </location>
</feature>
<dbReference type="GO" id="GO:0009103">
    <property type="term" value="P:lipopolysaccharide biosynthetic process"/>
    <property type="evidence" value="ECO:0007669"/>
    <property type="project" value="TreeGrafter"/>
</dbReference>